<organism evidence="9 10">
    <name type="scientific">Dreissena polymorpha</name>
    <name type="common">Zebra mussel</name>
    <name type="synonym">Mytilus polymorpha</name>
    <dbReference type="NCBI Taxonomy" id="45954"/>
    <lineage>
        <taxon>Eukaryota</taxon>
        <taxon>Metazoa</taxon>
        <taxon>Spiralia</taxon>
        <taxon>Lophotrochozoa</taxon>
        <taxon>Mollusca</taxon>
        <taxon>Bivalvia</taxon>
        <taxon>Autobranchia</taxon>
        <taxon>Heteroconchia</taxon>
        <taxon>Euheterodonta</taxon>
        <taxon>Imparidentia</taxon>
        <taxon>Neoheterodontei</taxon>
        <taxon>Myida</taxon>
        <taxon>Dreissenoidea</taxon>
        <taxon>Dreissenidae</taxon>
        <taxon>Dreissena</taxon>
    </lineage>
</organism>
<comment type="function">
    <text evidence="6">In molluscan muscle, calcium regulation is associated with myosin rather than with actin. Muscle myosin contains two types of light chains: the catalytic light chain, essential for ATPase activity, and the regulatory light chain, a calcium-binding protein responsible for Ca(2+) dependent binding and Ca(2+) dependent Mg-ATPase activity.</text>
</comment>
<gene>
    <name evidence="9" type="ORF">DPMN_090117</name>
</gene>
<dbReference type="CDD" id="cd00051">
    <property type="entry name" value="EFh"/>
    <property type="match status" value="1"/>
</dbReference>
<keyword evidence="3" id="KW-0518">Myosin</keyword>
<dbReference type="OrthoDB" id="6088223at2759"/>
<evidence type="ECO:0000256" key="3">
    <source>
        <dbReference type="ARBA" id="ARBA00023123"/>
    </source>
</evidence>
<dbReference type="GO" id="GO:0005509">
    <property type="term" value="F:calcium ion binding"/>
    <property type="evidence" value="ECO:0007669"/>
    <property type="project" value="InterPro"/>
</dbReference>
<evidence type="ECO:0000313" key="9">
    <source>
        <dbReference type="EMBL" id="KAH3847786.1"/>
    </source>
</evidence>
<keyword evidence="2" id="KW-0106">Calcium</keyword>
<evidence type="ECO:0000256" key="1">
    <source>
        <dbReference type="ARBA" id="ARBA00022737"/>
    </source>
</evidence>
<dbReference type="InterPro" id="IPR011992">
    <property type="entry name" value="EF-hand-dom_pair"/>
</dbReference>
<dbReference type="Proteomes" id="UP000828390">
    <property type="component" value="Unassembled WGS sequence"/>
</dbReference>
<evidence type="ECO:0000256" key="5">
    <source>
        <dbReference type="ARBA" id="ARBA00023179"/>
    </source>
</evidence>
<evidence type="ECO:0000259" key="8">
    <source>
        <dbReference type="PROSITE" id="PS50222"/>
    </source>
</evidence>
<keyword evidence="1" id="KW-0677">Repeat</keyword>
<dbReference type="InterPro" id="IPR018247">
    <property type="entry name" value="EF_Hand_1_Ca_BS"/>
</dbReference>
<evidence type="ECO:0000256" key="7">
    <source>
        <dbReference type="ARBA" id="ARBA00078496"/>
    </source>
</evidence>
<dbReference type="PANTHER" id="PTHR23048">
    <property type="entry name" value="MYOSIN LIGHT CHAIN 1, 3"/>
    <property type="match status" value="1"/>
</dbReference>
<evidence type="ECO:0000256" key="4">
    <source>
        <dbReference type="ARBA" id="ARBA00023175"/>
    </source>
</evidence>
<protein>
    <recommendedName>
        <fullName evidence="7">Sulfhydryl light chain</fullName>
    </recommendedName>
</protein>
<dbReference type="PROSITE" id="PS50222">
    <property type="entry name" value="EF_HAND_2"/>
    <property type="match status" value="3"/>
</dbReference>
<evidence type="ECO:0000256" key="6">
    <source>
        <dbReference type="ARBA" id="ARBA00049593"/>
    </source>
</evidence>
<dbReference type="PROSITE" id="PS00018">
    <property type="entry name" value="EF_HAND_1"/>
    <property type="match status" value="2"/>
</dbReference>
<comment type="caution">
    <text evidence="9">The sequence shown here is derived from an EMBL/GenBank/DDBJ whole genome shotgun (WGS) entry which is preliminary data.</text>
</comment>
<reference evidence="9" key="1">
    <citation type="journal article" date="2019" name="bioRxiv">
        <title>The Genome of the Zebra Mussel, Dreissena polymorpha: A Resource for Invasive Species Research.</title>
        <authorList>
            <person name="McCartney M.A."/>
            <person name="Auch B."/>
            <person name="Kono T."/>
            <person name="Mallez S."/>
            <person name="Zhang Y."/>
            <person name="Obille A."/>
            <person name="Becker A."/>
            <person name="Abrahante J.E."/>
            <person name="Garbe J."/>
            <person name="Badalamenti J.P."/>
            <person name="Herman A."/>
            <person name="Mangelson H."/>
            <person name="Liachko I."/>
            <person name="Sullivan S."/>
            <person name="Sone E.D."/>
            <person name="Koren S."/>
            <person name="Silverstein K.A.T."/>
            <person name="Beckman K.B."/>
            <person name="Gohl D.M."/>
        </authorList>
    </citation>
    <scope>NUCLEOTIDE SEQUENCE</scope>
    <source>
        <strain evidence="9">Duluth1</strain>
        <tissue evidence="9">Whole animal</tissue>
    </source>
</reference>
<evidence type="ECO:0000256" key="2">
    <source>
        <dbReference type="ARBA" id="ARBA00022837"/>
    </source>
</evidence>
<dbReference type="GO" id="GO:0016460">
    <property type="term" value="C:myosin II complex"/>
    <property type="evidence" value="ECO:0007669"/>
    <property type="project" value="TreeGrafter"/>
</dbReference>
<dbReference type="SUPFAM" id="SSF47473">
    <property type="entry name" value="EF-hand"/>
    <property type="match status" value="1"/>
</dbReference>
<dbReference type="Gene3D" id="1.10.238.10">
    <property type="entry name" value="EF-hand"/>
    <property type="match status" value="3"/>
</dbReference>
<keyword evidence="4" id="KW-0505">Motor protein</keyword>
<dbReference type="SMART" id="SM00054">
    <property type="entry name" value="EFh"/>
    <property type="match status" value="3"/>
</dbReference>
<dbReference type="InterPro" id="IPR050230">
    <property type="entry name" value="CALM/Myosin/TropC-like"/>
</dbReference>
<accession>A0A9D4QXX9</accession>
<sequence>MSKTAVDALTDEDREELSQTFKLFDRDGDGFLTARELGDAMRAMAQHPTEQEIQELIKRPEGAADEGPHLTDFDAFLHIMAKRMTVPEPDDQLLEAFRVFDKEGTGIISAADLRQIVTTMGERLTDEEVEEMIKEADDDGDGQINYQEFTQMLISN</sequence>
<feature type="domain" description="EF-hand" evidence="8">
    <location>
        <begin position="12"/>
        <end position="47"/>
    </location>
</feature>
<proteinExistence type="predicted"/>
<dbReference type="EMBL" id="JAIWYP010000003">
    <property type="protein sequence ID" value="KAH3847786.1"/>
    <property type="molecule type" value="Genomic_DNA"/>
</dbReference>
<reference evidence="9" key="2">
    <citation type="submission" date="2020-11" db="EMBL/GenBank/DDBJ databases">
        <authorList>
            <person name="McCartney M.A."/>
            <person name="Auch B."/>
            <person name="Kono T."/>
            <person name="Mallez S."/>
            <person name="Becker A."/>
            <person name="Gohl D.M."/>
            <person name="Silverstein K.A.T."/>
            <person name="Koren S."/>
            <person name="Bechman K.B."/>
            <person name="Herman A."/>
            <person name="Abrahante J.E."/>
            <person name="Garbe J."/>
        </authorList>
    </citation>
    <scope>NUCLEOTIDE SEQUENCE</scope>
    <source>
        <strain evidence="9">Duluth1</strain>
        <tissue evidence="9">Whole animal</tissue>
    </source>
</reference>
<keyword evidence="5" id="KW-0514">Muscle protein</keyword>
<name>A0A9D4QXX9_DREPO</name>
<dbReference type="InterPro" id="IPR002048">
    <property type="entry name" value="EF_hand_dom"/>
</dbReference>
<dbReference type="AlphaFoldDB" id="A0A9D4QXX9"/>
<feature type="domain" description="EF-hand" evidence="8">
    <location>
        <begin position="124"/>
        <end position="156"/>
    </location>
</feature>
<feature type="domain" description="EF-hand" evidence="8">
    <location>
        <begin position="88"/>
        <end position="123"/>
    </location>
</feature>
<dbReference type="FunFam" id="1.10.238.10:FF:000003">
    <property type="entry name" value="Calmodulin A"/>
    <property type="match status" value="1"/>
</dbReference>
<keyword evidence="10" id="KW-1185">Reference proteome</keyword>
<dbReference type="Pfam" id="PF13499">
    <property type="entry name" value="EF-hand_7"/>
    <property type="match status" value="2"/>
</dbReference>
<evidence type="ECO:0000313" key="10">
    <source>
        <dbReference type="Proteomes" id="UP000828390"/>
    </source>
</evidence>
<dbReference type="PANTHER" id="PTHR23048:SF0">
    <property type="entry name" value="CALMODULIN LIKE 3"/>
    <property type="match status" value="1"/>
</dbReference>